<organism evidence="8 9">
    <name type="scientific">Apibacter mensalis</name>
    <dbReference type="NCBI Taxonomy" id="1586267"/>
    <lineage>
        <taxon>Bacteria</taxon>
        <taxon>Pseudomonadati</taxon>
        <taxon>Bacteroidota</taxon>
        <taxon>Flavobacteriia</taxon>
        <taxon>Flavobacteriales</taxon>
        <taxon>Weeksellaceae</taxon>
        <taxon>Apibacter</taxon>
    </lineage>
</organism>
<dbReference type="Proteomes" id="UP000182761">
    <property type="component" value="Unassembled WGS sequence"/>
</dbReference>
<dbReference type="RefSeq" id="WP_055425981.1">
    <property type="nucleotide sequence ID" value="NZ_FCOR01000010.1"/>
</dbReference>
<evidence type="ECO:0000313" key="8">
    <source>
        <dbReference type="EMBL" id="CVK16792.1"/>
    </source>
</evidence>
<keyword evidence="7" id="KW-0653">Protein transport</keyword>
<accession>A0A0X3AR00</accession>
<evidence type="ECO:0000256" key="7">
    <source>
        <dbReference type="RuleBase" id="RU003879"/>
    </source>
</evidence>
<dbReference type="GO" id="GO:0015031">
    <property type="term" value="P:protein transport"/>
    <property type="evidence" value="ECO:0007669"/>
    <property type="project" value="UniProtKB-KW"/>
</dbReference>
<dbReference type="PANTHER" id="PTHR30558:SF3">
    <property type="entry name" value="BIOPOLYMER TRANSPORT PROTEIN EXBD-RELATED"/>
    <property type="match status" value="1"/>
</dbReference>
<evidence type="ECO:0000256" key="4">
    <source>
        <dbReference type="ARBA" id="ARBA00022692"/>
    </source>
</evidence>
<comment type="subcellular location">
    <subcellularLocation>
        <location evidence="1">Cell membrane</location>
        <topology evidence="1">Single-pass membrane protein</topology>
    </subcellularLocation>
    <subcellularLocation>
        <location evidence="7">Cell membrane</location>
        <topology evidence="7">Single-pass type II membrane protein</topology>
    </subcellularLocation>
</comment>
<reference evidence="8 9" key="1">
    <citation type="submission" date="2016-01" db="EMBL/GenBank/DDBJ databases">
        <authorList>
            <person name="McClelland M."/>
            <person name="Jain A."/>
            <person name="Saraogi P."/>
            <person name="Mendelson R."/>
            <person name="Westerman R."/>
            <person name="SanMiguel P."/>
            <person name="Csonka L."/>
        </authorList>
    </citation>
    <scope>NUCLEOTIDE SEQUENCE [LARGE SCALE GENOMIC DNA]</scope>
    <source>
        <strain evidence="8 9">R-53146</strain>
    </source>
</reference>
<dbReference type="PANTHER" id="PTHR30558">
    <property type="entry name" value="EXBD MEMBRANE COMPONENT OF PMF-DRIVEN MACROMOLECULE IMPORT SYSTEM"/>
    <property type="match status" value="1"/>
</dbReference>
<dbReference type="AlphaFoldDB" id="A0A0X3AR00"/>
<keyword evidence="6" id="KW-0472">Membrane</keyword>
<keyword evidence="9" id="KW-1185">Reference proteome</keyword>
<evidence type="ECO:0000256" key="3">
    <source>
        <dbReference type="ARBA" id="ARBA00022475"/>
    </source>
</evidence>
<keyword evidence="5" id="KW-1133">Transmembrane helix</keyword>
<proteinExistence type="inferred from homology"/>
<dbReference type="EMBL" id="FCOR01000010">
    <property type="protein sequence ID" value="CVK16792.1"/>
    <property type="molecule type" value="Genomic_DNA"/>
</dbReference>
<dbReference type="InterPro" id="IPR003400">
    <property type="entry name" value="ExbD"/>
</dbReference>
<dbReference type="STRING" id="1586267.GCA_001418685_01657"/>
<evidence type="ECO:0000256" key="1">
    <source>
        <dbReference type="ARBA" id="ARBA00004162"/>
    </source>
</evidence>
<evidence type="ECO:0000313" key="9">
    <source>
        <dbReference type="Proteomes" id="UP000182761"/>
    </source>
</evidence>
<dbReference type="GO" id="GO:0022857">
    <property type="term" value="F:transmembrane transporter activity"/>
    <property type="evidence" value="ECO:0007669"/>
    <property type="project" value="InterPro"/>
</dbReference>
<dbReference type="GO" id="GO:0005886">
    <property type="term" value="C:plasma membrane"/>
    <property type="evidence" value="ECO:0007669"/>
    <property type="project" value="UniProtKB-SubCell"/>
</dbReference>
<sequence>MARVKPKRHGIHIDMTPMSDLAWLLLTFFILTTQFKPKETVTIDPPSSISQIKVRDHGMMKISITSDGKYYFSMDEEKYKVPLLDAMGKKYGINFTEDEKSEFKKLTDFGVSITGLKQYLNIPEGRRESVNVQGIPADSTKPEITDWVFEAREIAKKDGDSLDLGIKGDVNTQYTVFKNLLSRLQEKNMNKFQLITSAESKPE</sequence>
<keyword evidence="7" id="KW-0813">Transport</keyword>
<keyword evidence="3" id="KW-1003">Cell membrane</keyword>
<name>A0A0X3AR00_9FLAO</name>
<dbReference type="Pfam" id="PF02472">
    <property type="entry name" value="ExbD"/>
    <property type="match status" value="1"/>
</dbReference>
<dbReference type="OrthoDB" id="9793581at2"/>
<evidence type="ECO:0000256" key="6">
    <source>
        <dbReference type="ARBA" id="ARBA00023136"/>
    </source>
</evidence>
<gene>
    <name evidence="8" type="ORF">Ga0061079_11076</name>
</gene>
<keyword evidence="4 7" id="KW-0812">Transmembrane</keyword>
<protein>
    <submittedName>
        <fullName evidence="8">Biopolymer transport protein ExbD</fullName>
    </submittedName>
</protein>
<comment type="similarity">
    <text evidence="2 7">Belongs to the ExbD/TolR family.</text>
</comment>
<evidence type="ECO:0000256" key="2">
    <source>
        <dbReference type="ARBA" id="ARBA00005811"/>
    </source>
</evidence>
<evidence type="ECO:0000256" key="5">
    <source>
        <dbReference type="ARBA" id="ARBA00022989"/>
    </source>
</evidence>